<feature type="region of interest" description="Disordered" evidence="1">
    <location>
        <begin position="347"/>
        <end position="466"/>
    </location>
</feature>
<feature type="region of interest" description="Disordered" evidence="1">
    <location>
        <begin position="2113"/>
        <end position="2154"/>
    </location>
</feature>
<feature type="compositionally biased region" description="Acidic residues" evidence="1">
    <location>
        <begin position="48"/>
        <end position="57"/>
    </location>
</feature>
<feature type="compositionally biased region" description="Acidic residues" evidence="1">
    <location>
        <begin position="77"/>
        <end position="86"/>
    </location>
</feature>
<feature type="compositionally biased region" description="Basic and acidic residues" evidence="1">
    <location>
        <begin position="347"/>
        <end position="364"/>
    </location>
</feature>
<feature type="region of interest" description="Disordered" evidence="1">
    <location>
        <begin position="1003"/>
        <end position="1050"/>
    </location>
</feature>
<keyword evidence="4" id="KW-1185">Reference proteome</keyword>
<feature type="compositionally biased region" description="Basic and acidic residues" evidence="1">
    <location>
        <begin position="1257"/>
        <end position="1281"/>
    </location>
</feature>
<dbReference type="EMBL" id="JARPUR010000004">
    <property type="protein sequence ID" value="KAK4877146.1"/>
    <property type="molecule type" value="Genomic_DNA"/>
</dbReference>
<feature type="compositionally biased region" description="Polar residues" evidence="1">
    <location>
        <begin position="1997"/>
        <end position="2007"/>
    </location>
</feature>
<feature type="compositionally biased region" description="Basic and acidic residues" evidence="1">
    <location>
        <begin position="2009"/>
        <end position="2023"/>
    </location>
</feature>
<organism evidence="3 4">
    <name type="scientific">Aquatica leii</name>
    <dbReference type="NCBI Taxonomy" id="1421715"/>
    <lineage>
        <taxon>Eukaryota</taxon>
        <taxon>Metazoa</taxon>
        <taxon>Ecdysozoa</taxon>
        <taxon>Arthropoda</taxon>
        <taxon>Hexapoda</taxon>
        <taxon>Insecta</taxon>
        <taxon>Pterygota</taxon>
        <taxon>Neoptera</taxon>
        <taxon>Endopterygota</taxon>
        <taxon>Coleoptera</taxon>
        <taxon>Polyphaga</taxon>
        <taxon>Elateriformia</taxon>
        <taxon>Elateroidea</taxon>
        <taxon>Lampyridae</taxon>
        <taxon>Luciolinae</taxon>
        <taxon>Aquatica</taxon>
    </lineage>
</organism>
<feature type="region of interest" description="Disordered" evidence="1">
    <location>
        <begin position="630"/>
        <end position="670"/>
    </location>
</feature>
<gene>
    <name evidence="3" type="ORF">RN001_009652</name>
</gene>
<feature type="compositionally biased region" description="Basic and acidic residues" evidence="1">
    <location>
        <begin position="833"/>
        <end position="845"/>
    </location>
</feature>
<reference evidence="4" key="1">
    <citation type="submission" date="2023-01" db="EMBL/GenBank/DDBJ databases">
        <title>Key to firefly adult light organ development and bioluminescence: homeobox transcription factors regulate luciferase expression and transportation to peroxisome.</title>
        <authorList>
            <person name="Fu X."/>
        </authorList>
    </citation>
    <scope>NUCLEOTIDE SEQUENCE [LARGE SCALE GENOMIC DNA]</scope>
</reference>
<feature type="region of interest" description="Disordered" evidence="1">
    <location>
        <begin position="1440"/>
        <end position="1476"/>
    </location>
</feature>
<feature type="compositionally biased region" description="Basic and acidic residues" evidence="1">
    <location>
        <begin position="403"/>
        <end position="418"/>
    </location>
</feature>
<comment type="caution">
    <text evidence="3">The sequence shown here is derived from an EMBL/GenBank/DDBJ whole genome shotgun (WGS) entry which is preliminary data.</text>
</comment>
<feature type="compositionally biased region" description="Basic and acidic residues" evidence="1">
    <location>
        <begin position="495"/>
        <end position="509"/>
    </location>
</feature>
<name>A0AAN7P914_9COLE</name>
<feature type="compositionally biased region" description="Polar residues" evidence="1">
    <location>
        <begin position="1037"/>
        <end position="1047"/>
    </location>
</feature>
<feature type="compositionally biased region" description="Basic and acidic residues" evidence="1">
    <location>
        <begin position="560"/>
        <end position="570"/>
    </location>
</feature>
<feature type="compositionally biased region" description="Basic and acidic residues" evidence="1">
    <location>
        <begin position="123"/>
        <end position="133"/>
    </location>
</feature>
<feature type="region of interest" description="Disordered" evidence="1">
    <location>
        <begin position="267"/>
        <end position="315"/>
    </location>
</feature>
<feature type="region of interest" description="Disordered" evidence="1">
    <location>
        <begin position="1922"/>
        <end position="1951"/>
    </location>
</feature>
<feature type="compositionally biased region" description="Basic residues" evidence="1">
    <location>
        <begin position="1291"/>
        <end position="1301"/>
    </location>
</feature>
<feature type="transmembrane region" description="Helical" evidence="2">
    <location>
        <begin position="2193"/>
        <end position="2210"/>
    </location>
</feature>
<feature type="compositionally biased region" description="Acidic residues" evidence="1">
    <location>
        <begin position="640"/>
        <end position="657"/>
    </location>
</feature>
<feature type="compositionally biased region" description="Basic and acidic residues" evidence="1">
    <location>
        <begin position="2038"/>
        <end position="2047"/>
    </location>
</feature>
<accession>A0AAN7P914</accession>
<feature type="compositionally biased region" description="Basic residues" evidence="1">
    <location>
        <begin position="935"/>
        <end position="945"/>
    </location>
</feature>
<keyword evidence="2" id="KW-1133">Transmembrane helix</keyword>
<feature type="region of interest" description="Disordered" evidence="1">
    <location>
        <begin position="1599"/>
        <end position="1623"/>
    </location>
</feature>
<feature type="compositionally biased region" description="Basic and acidic residues" evidence="1">
    <location>
        <begin position="101"/>
        <end position="115"/>
    </location>
</feature>
<dbReference type="Proteomes" id="UP001353858">
    <property type="component" value="Unassembled WGS sequence"/>
</dbReference>
<evidence type="ECO:0000313" key="3">
    <source>
        <dbReference type="EMBL" id="KAK4877146.1"/>
    </source>
</evidence>
<feature type="compositionally biased region" description="Basic and acidic residues" evidence="1">
    <location>
        <begin position="968"/>
        <end position="978"/>
    </location>
</feature>
<feature type="compositionally biased region" description="Basic and acidic residues" evidence="1">
    <location>
        <begin position="375"/>
        <end position="392"/>
    </location>
</feature>
<feature type="region of interest" description="Disordered" evidence="1">
    <location>
        <begin position="38"/>
        <end position="143"/>
    </location>
</feature>
<keyword evidence="2" id="KW-0812">Transmembrane</keyword>
<feature type="region of interest" description="Disordered" evidence="1">
    <location>
        <begin position="832"/>
        <end position="986"/>
    </location>
</feature>
<feature type="compositionally biased region" description="Polar residues" evidence="1">
    <location>
        <begin position="1461"/>
        <end position="1474"/>
    </location>
</feature>
<protein>
    <submittedName>
        <fullName evidence="3">Uncharacterized protein</fullName>
    </submittedName>
</protein>
<feature type="region of interest" description="Disordered" evidence="1">
    <location>
        <begin position="2035"/>
        <end position="2088"/>
    </location>
</feature>
<feature type="compositionally biased region" description="Basic residues" evidence="1">
    <location>
        <begin position="1243"/>
        <end position="1256"/>
    </location>
</feature>
<feature type="region of interest" description="Disordered" evidence="1">
    <location>
        <begin position="1997"/>
        <end position="2023"/>
    </location>
</feature>
<evidence type="ECO:0000256" key="2">
    <source>
        <dbReference type="SAM" id="Phobius"/>
    </source>
</evidence>
<keyword evidence="2" id="KW-0472">Membrane</keyword>
<feature type="compositionally biased region" description="Basic and acidic residues" evidence="1">
    <location>
        <begin position="1161"/>
        <end position="1176"/>
    </location>
</feature>
<feature type="region of interest" description="Disordered" evidence="1">
    <location>
        <begin position="1215"/>
        <end position="1301"/>
    </location>
</feature>
<feature type="region of interest" description="Disordered" evidence="1">
    <location>
        <begin position="490"/>
        <end position="584"/>
    </location>
</feature>
<feature type="compositionally biased region" description="Polar residues" evidence="1">
    <location>
        <begin position="233"/>
        <end position="245"/>
    </location>
</feature>
<feature type="region of interest" description="Disordered" evidence="1">
    <location>
        <begin position="1517"/>
        <end position="1579"/>
    </location>
</feature>
<evidence type="ECO:0000313" key="4">
    <source>
        <dbReference type="Proteomes" id="UP001353858"/>
    </source>
</evidence>
<feature type="compositionally biased region" description="Basic and acidic residues" evidence="1">
    <location>
        <begin position="176"/>
        <end position="199"/>
    </location>
</feature>
<feature type="region of interest" description="Disordered" evidence="1">
    <location>
        <begin position="163"/>
        <end position="249"/>
    </location>
</feature>
<evidence type="ECO:0000256" key="1">
    <source>
        <dbReference type="SAM" id="MobiDB-lite"/>
    </source>
</evidence>
<sequence>MEETDQESRTASPDIPRLPIKTYHWEDVRRSRKRGAYPWTHLTKPPYDEEADPEEYTMDAFRRSRSSSTVGKSDMQEITDIEEEFEFDSKIRESNPELEEKENIPAEQVEPKNLDRITINPNNKDRAKSEEPTKKRKLSVDSSYSRISLPKLRLMEKLKNAKDKFKVPKLTKRPRPHELHSKEIKKEKPATSTTRKDKAQAPLNNNSPVYIHIPLKPPPGETDEFSKYEFESPSHSPVGSKTNINEIPEKKRKTSLLEILTQIKQVHDQHVARRSSQSTDEFKQTIPLKPDSTKDDEGVCIQEITTDQPLTKDEGQPIIEIEESGSTSHTDLQHSTESDKLTIEEIINEEPKPKTPELLTKDIDNSSVDDNISEYLDKDDRYEVIPETKKPISEQAQSSTTKQESDFKPDPEKLRKLEGALSKWKKQVPKTTSNLDLPLKETQPIRARSEEPKRKRKSSIDSSYSRKSLSRLTFLKKLKQAREKIKLPKFPSFSKFDKKDSTKTKEKKIAVPKPIEVSKHLKPTQPDKPVYIHIPLKPPPGQTDEFSYLANEPVTEIVPEEDKSDDKSLEELETPEPDSENNVQLIILTPPSDDEILDGPDTPLESDQKFFESLKIEDLKTLAKNAVNTVYPEHTKLETVEEDERSDTQESSEEDRNEEPPTTVQKHQILVDEEDGLKLSDVAIAMINEELEKEYRQQAMSLKSIIKSETSPVLKKKVSFKRRSRHEGGDRIYEDVQLRKDESKTGTEENIVAHSVVIPLESFQSMSVDEEKSYLDKQMIKTTSLEDDYNKWSKLNDHEYEPIDPPPEVITIRNPPIIHDNALPSEQKIQTSFKEERLNSEKEENANSVQEMQKNLEDRFFRQATESPKPIAKGSSTLQKPSLKTESEKAKTKARTGKSFNETIKTHADKIKSKIQSIKRPNITLPQRPKFPTAKMRKPNFKKPNFKMPKLPDRPTISLPSFNFTRKSSKDAWRERQFSTESNAGDSKKKIFDFRTYPRMFDKSKKKEQESSMLPPEFATVPRTSKSKTERPRWPISQESINKQQASPKVIRIPLHPDEEEKQDRLSIDLHQEIAAKPENEIEVENKHVTEAEDENEFEYKQEDNDESLFSKDFLKRWEHGQFHAETNIPEHRQEPYIDEYRDEELENVPINVDDSFDITPPKEHSSESLNEHRRGVLEEIDSDEFFLREKGISQEDIEVGKYLSSEIREAFRNPVAQFQSEDREYDMELSDQSEPIREPPRRKPLRKPKRKKTPHVSREQISFDRESYNSEPEEYPKTFDEPIETTPPVRPKRRNTKKRKEINQMADVIPFQETIPIDDQDDIFIHSDYTPDMVESSEILPGNILSSDIQYHYENEFPRLYENEHMRGIEQPEITVSHTYYRFEHYPEDHPPIPPTRRHRSLRSLSVSDQDSMLEEDKISRDLPEKHVSAYLAEHEYIIPTPEPPIRPRRTRSRTRSQSVLQQPESDGISQGTPEEETSFIIDSVMPVEQIEVVEIIEPPCVKDIRDASGYAIIDKTKVRDPPLPPSRFDDIPKTPPRRRRSRKNDESDRFATVPRLSTDNDPPRRPLRNYSTLRGTTNLLTDEEKENLNLAAEHLQSGEVIQKMKDRPLPAPPRPPRKSRSVLNDVSHKQNMMTDSQENLNKLEAGILLDIEDQIVSYDHEETITHGALILQTIVDPNTLPYTEVLKTKTDENTIEHIIPITQELDEKIELQHDEHIEEIHTPYEKFSEDEDFSLIPDEFAQLKSPEEAVIIGETINVTPEEPLETKNLSEIIVESVKDSEVPEEFHKLKDYPSAILDEEKVNQNQNVQDGINLTTEHKNFIMDDQEINVLTAQKLQVCDLDVDKLRVRELQAGKIIVTELDGVSLQVSEINSKCGNLVLSGIDLPPNLIQEMLHKLQIAASEQASREVVAKLPEVETAEDATVNTGQKKTSIEEIEEAPPVPPRYDSRTNLVDEEIEPLHSTETQNLVLEELLQPPIRPPRRSSQVEKLSVNIEQLTEPESATNAEEVHNDSTKESEPEIVLKKTSKIFQCDDVIDQKSEEEPPPRPPEPILIDDLEVEPVQTFSKSDDEPPPRPPEPIVDELNYIPSQPPISFYALKSTHLKEFFDEDIPLPPRRKRHHRPPPVSVSRSSSDDLTPAPRRHHRPPEQSIPQLTGQLVRLCAVESERSIKRLISHITNNVLQNADGKQDLHVIILLLIILIAGLLLLSEPKVTIHQNHWDFFNPPTDS</sequence>
<proteinExistence type="predicted"/>
<feature type="region of interest" description="Disordered" evidence="1">
    <location>
        <begin position="1153"/>
        <end position="1176"/>
    </location>
</feature>